<dbReference type="AlphaFoldDB" id="A0A5J9W262"/>
<proteinExistence type="predicted"/>
<evidence type="ECO:0000313" key="2">
    <source>
        <dbReference type="EMBL" id="TVU41594.1"/>
    </source>
</evidence>
<keyword evidence="3" id="KW-1185">Reference proteome</keyword>
<dbReference type="EMBL" id="RWGY01000007">
    <property type="protein sequence ID" value="TVU41594.1"/>
    <property type="molecule type" value="Genomic_DNA"/>
</dbReference>
<evidence type="ECO:0000313" key="3">
    <source>
        <dbReference type="Proteomes" id="UP000324897"/>
    </source>
</evidence>
<organism evidence="2 3">
    <name type="scientific">Eragrostis curvula</name>
    <name type="common">weeping love grass</name>
    <dbReference type="NCBI Taxonomy" id="38414"/>
    <lineage>
        <taxon>Eukaryota</taxon>
        <taxon>Viridiplantae</taxon>
        <taxon>Streptophyta</taxon>
        <taxon>Embryophyta</taxon>
        <taxon>Tracheophyta</taxon>
        <taxon>Spermatophyta</taxon>
        <taxon>Magnoliopsida</taxon>
        <taxon>Liliopsida</taxon>
        <taxon>Poales</taxon>
        <taxon>Poaceae</taxon>
        <taxon>PACMAD clade</taxon>
        <taxon>Chloridoideae</taxon>
        <taxon>Eragrostideae</taxon>
        <taxon>Eragrostidinae</taxon>
        <taxon>Eragrostis</taxon>
    </lineage>
</organism>
<name>A0A5J9W262_9POAL</name>
<gene>
    <name evidence="2" type="ORF">EJB05_15125</name>
</gene>
<feature type="compositionally biased region" description="Low complexity" evidence="1">
    <location>
        <begin position="84"/>
        <end position="114"/>
    </location>
</feature>
<comment type="caution">
    <text evidence="2">The sequence shown here is derived from an EMBL/GenBank/DDBJ whole genome shotgun (WGS) entry which is preliminary data.</text>
</comment>
<sequence length="114" mass="12235">MAKPELSLFVHVLRRSGNAVELEPLRGAKPDAAVTPYATALHATWAWTNPIVSRGRRPALQPSDLPALSPSHRPERVHKRFAARRPASSRQPAAATARTRSGAPSSAASGRRSS</sequence>
<feature type="region of interest" description="Disordered" evidence="1">
    <location>
        <begin position="55"/>
        <end position="114"/>
    </location>
</feature>
<evidence type="ECO:0000256" key="1">
    <source>
        <dbReference type="SAM" id="MobiDB-lite"/>
    </source>
</evidence>
<dbReference type="Gramene" id="TVU41594">
    <property type="protein sequence ID" value="TVU41594"/>
    <property type="gene ID" value="EJB05_15125"/>
</dbReference>
<protein>
    <submittedName>
        <fullName evidence="2">Uncharacterized protein</fullName>
    </submittedName>
</protein>
<dbReference type="Proteomes" id="UP000324897">
    <property type="component" value="Chromosome 4"/>
</dbReference>
<accession>A0A5J9W262</accession>
<reference evidence="2 3" key="1">
    <citation type="journal article" date="2019" name="Sci. Rep.">
        <title>A high-quality genome of Eragrostis curvula grass provides insights into Poaceae evolution and supports new strategies to enhance forage quality.</title>
        <authorList>
            <person name="Carballo J."/>
            <person name="Santos B.A.C.M."/>
            <person name="Zappacosta D."/>
            <person name="Garbus I."/>
            <person name="Selva J.P."/>
            <person name="Gallo C.A."/>
            <person name="Diaz A."/>
            <person name="Albertini E."/>
            <person name="Caccamo M."/>
            <person name="Echenique V."/>
        </authorList>
    </citation>
    <scope>NUCLEOTIDE SEQUENCE [LARGE SCALE GENOMIC DNA]</scope>
    <source>
        <strain evidence="3">cv. Victoria</strain>
        <tissue evidence="2">Leaf</tissue>
    </source>
</reference>
<feature type="non-terminal residue" evidence="2">
    <location>
        <position position="1"/>
    </location>
</feature>